<feature type="compositionally biased region" description="Basic and acidic residues" evidence="1">
    <location>
        <begin position="171"/>
        <end position="180"/>
    </location>
</feature>
<dbReference type="GeneID" id="10502975"/>
<dbReference type="KEGG" id="dpp:DICPUDRAFT_80474"/>
<keyword evidence="3" id="KW-1185">Reference proteome</keyword>
<reference evidence="3" key="1">
    <citation type="journal article" date="2011" name="Genome Biol.">
        <title>Comparative genomics of the social amoebae Dictyostelium discoideum and Dictyostelium purpureum.</title>
        <authorList>
            <consortium name="US DOE Joint Genome Institute (JGI-PGF)"/>
            <person name="Sucgang R."/>
            <person name="Kuo A."/>
            <person name="Tian X."/>
            <person name="Salerno W."/>
            <person name="Parikh A."/>
            <person name="Feasley C.L."/>
            <person name="Dalin E."/>
            <person name="Tu H."/>
            <person name="Huang E."/>
            <person name="Barry K."/>
            <person name="Lindquist E."/>
            <person name="Shapiro H."/>
            <person name="Bruce D."/>
            <person name="Schmutz J."/>
            <person name="Salamov A."/>
            <person name="Fey P."/>
            <person name="Gaudet P."/>
            <person name="Anjard C."/>
            <person name="Babu M.M."/>
            <person name="Basu S."/>
            <person name="Bushmanova Y."/>
            <person name="van der Wel H."/>
            <person name="Katoh-Kurasawa M."/>
            <person name="Dinh C."/>
            <person name="Coutinho P.M."/>
            <person name="Saito T."/>
            <person name="Elias M."/>
            <person name="Schaap P."/>
            <person name="Kay R.R."/>
            <person name="Henrissat B."/>
            <person name="Eichinger L."/>
            <person name="Rivero F."/>
            <person name="Putnam N.H."/>
            <person name="West C.M."/>
            <person name="Loomis W.F."/>
            <person name="Chisholm R.L."/>
            <person name="Shaulsky G."/>
            <person name="Strassmann J.E."/>
            <person name="Queller D.C."/>
            <person name="Kuspa A."/>
            <person name="Grigoriev I.V."/>
        </authorList>
    </citation>
    <scope>NUCLEOTIDE SEQUENCE [LARGE SCALE GENOMIC DNA]</scope>
    <source>
        <strain evidence="3">QSDP1</strain>
    </source>
</reference>
<organism evidence="2 3">
    <name type="scientific">Dictyostelium purpureum</name>
    <name type="common">Slime mold</name>
    <dbReference type="NCBI Taxonomy" id="5786"/>
    <lineage>
        <taxon>Eukaryota</taxon>
        <taxon>Amoebozoa</taxon>
        <taxon>Evosea</taxon>
        <taxon>Eumycetozoa</taxon>
        <taxon>Dictyostelia</taxon>
        <taxon>Dictyosteliales</taxon>
        <taxon>Dictyosteliaceae</taxon>
        <taxon>Dictyostelium</taxon>
    </lineage>
</organism>
<evidence type="ECO:0000256" key="1">
    <source>
        <dbReference type="SAM" id="MobiDB-lite"/>
    </source>
</evidence>
<dbReference type="RefSeq" id="XP_003289695.1">
    <property type="nucleotide sequence ID" value="XM_003289647.1"/>
</dbReference>
<dbReference type="VEuPathDB" id="AmoebaDB:DICPUDRAFT_80474"/>
<feature type="compositionally biased region" description="Polar residues" evidence="1">
    <location>
        <begin position="149"/>
        <end position="162"/>
    </location>
</feature>
<dbReference type="Proteomes" id="UP000001064">
    <property type="component" value="Unassembled WGS sequence"/>
</dbReference>
<feature type="compositionally biased region" description="Acidic residues" evidence="1">
    <location>
        <begin position="40"/>
        <end position="66"/>
    </location>
</feature>
<dbReference type="EMBL" id="GL871126">
    <property type="protein sequence ID" value="EGC33770.1"/>
    <property type="molecule type" value="Genomic_DNA"/>
</dbReference>
<name>F0ZQK8_DICPU</name>
<dbReference type="InParanoid" id="F0ZQK8"/>
<accession>F0ZQK8</accession>
<evidence type="ECO:0000313" key="3">
    <source>
        <dbReference type="Proteomes" id="UP000001064"/>
    </source>
</evidence>
<gene>
    <name evidence="2" type="ORF">DICPUDRAFT_80474</name>
</gene>
<evidence type="ECO:0000313" key="2">
    <source>
        <dbReference type="EMBL" id="EGC33770.1"/>
    </source>
</evidence>
<proteinExistence type="predicted"/>
<feature type="region of interest" description="Disordered" evidence="1">
    <location>
        <begin position="36"/>
        <end position="67"/>
    </location>
</feature>
<protein>
    <submittedName>
        <fullName evidence="2">Uncharacterized protein</fullName>
    </submittedName>
</protein>
<sequence>MIINKNYIELISLFLFNKKITKKIVIPNFLKIKKKKKDEIEEEEEEDKKGQEEDEEYEEDEDEEENNLIQFIIEAKSNNNNQPQNFQTSNNDLEEYLQDIEDEFIGIYKDIVKCSNSRNNDNKSFKIDNGPQNISKQKNHSFVKEKHQYGNTKSQTPSIDSSNDPKKRKFDKFEPKDEEE</sequence>
<dbReference type="AlphaFoldDB" id="F0ZQK8"/>
<feature type="region of interest" description="Disordered" evidence="1">
    <location>
        <begin position="118"/>
        <end position="180"/>
    </location>
</feature>